<dbReference type="EMBL" id="FTNV01000001">
    <property type="protein sequence ID" value="SIR93890.1"/>
    <property type="molecule type" value="Genomic_DNA"/>
</dbReference>
<evidence type="ECO:0000313" key="1">
    <source>
        <dbReference type="EMBL" id="SIR93890.1"/>
    </source>
</evidence>
<accession>A0A1N7F0N9</accession>
<proteinExistence type="predicted"/>
<name>A0A1N7F0N9_9RHOB</name>
<dbReference type="Proteomes" id="UP000186019">
    <property type="component" value="Unassembled WGS sequence"/>
</dbReference>
<dbReference type="RefSeq" id="WP_076530945.1">
    <property type="nucleotide sequence ID" value="NZ_FOAC01000001.1"/>
</dbReference>
<evidence type="ECO:0000313" key="2">
    <source>
        <dbReference type="Proteomes" id="UP000186019"/>
    </source>
</evidence>
<reference evidence="1 2" key="1">
    <citation type="submission" date="2017-01" db="EMBL/GenBank/DDBJ databases">
        <authorList>
            <person name="Mah S.A."/>
            <person name="Swanson W.J."/>
            <person name="Moy G.W."/>
            <person name="Vacquier V.D."/>
        </authorList>
    </citation>
    <scope>NUCLEOTIDE SEQUENCE [LARGE SCALE GENOMIC DNA]</scope>
    <source>
        <strain evidence="1 2">DSM 29590</strain>
    </source>
</reference>
<dbReference type="AlphaFoldDB" id="A0A1N7F0N9"/>
<sequence length="125" mass="14255">MSDLKLIKTRLFEGVWEGQLTHEGDGNTQPDIEVTHLERPLAGVEVIENEEAGYWVVRVPIPAEVITDGIQTFLIRDKRADVVLNSFALMSGEALGYDIRTEMTLLREELDMLKRAFRRHCLETS</sequence>
<dbReference type="OrthoDB" id="7772846at2"/>
<protein>
    <submittedName>
        <fullName evidence="1">Uncharacterized protein</fullName>
    </submittedName>
</protein>
<keyword evidence="2" id="KW-1185">Reference proteome</keyword>
<gene>
    <name evidence="1" type="ORF">SAMN05421666_0664</name>
</gene>
<dbReference type="STRING" id="573024.SAMN05216208_1471"/>
<organism evidence="1 2">
    <name type="scientific">Roseovarius nanhaiticus</name>
    <dbReference type="NCBI Taxonomy" id="573024"/>
    <lineage>
        <taxon>Bacteria</taxon>
        <taxon>Pseudomonadati</taxon>
        <taxon>Pseudomonadota</taxon>
        <taxon>Alphaproteobacteria</taxon>
        <taxon>Rhodobacterales</taxon>
        <taxon>Roseobacteraceae</taxon>
        <taxon>Roseovarius</taxon>
    </lineage>
</organism>